<dbReference type="AlphaFoldDB" id="A0A0E9U1K4"/>
<name>A0A0E9U1K4_ANGAN</name>
<evidence type="ECO:0000313" key="1">
    <source>
        <dbReference type="EMBL" id="JAH59696.1"/>
    </source>
</evidence>
<organism evidence="1">
    <name type="scientific">Anguilla anguilla</name>
    <name type="common">European freshwater eel</name>
    <name type="synonym">Muraena anguilla</name>
    <dbReference type="NCBI Taxonomy" id="7936"/>
    <lineage>
        <taxon>Eukaryota</taxon>
        <taxon>Metazoa</taxon>
        <taxon>Chordata</taxon>
        <taxon>Craniata</taxon>
        <taxon>Vertebrata</taxon>
        <taxon>Euteleostomi</taxon>
        <taxon>Actinopterygii</taxon>
        <taxon>Neopterygii</taxon>
        <taxon>Teleostei</taxon>
        <taxon>Anguilliformes</taxon>
        <taxon>Anguillidae</taxon>
        <taxon>Anguilla</taxon>
    </lineage>
</organism>
<proteinExistence type="predicted"/>
<dbReference type="EMBL" id="GBXM01048881">
    <property type="protein sequence ID" value="JAH59696.1"/>
    <property type="molecule type" value="Transcribed_RNA"/>
</dbReference>
<reference evidence="1" key="1">
    <citation type="submission" date="2014-11" db="EMBL/GenBank/DDBJ databases">
        <authorList>
            <person name="Amaro Gonzalez C."/>
        </authorList>
    </citation>
    <scope>NUCLEOTIDE SEQUENCE</scope>
</reference>
<protein>
    <submittedName>
        <fullName evidence="1">Uncharacterized protein</fullName>
    </submittedName>
</protein>
<sequence length="26" mass="2609">MVSGIAVDKQSFGGLSYCLGDYGGAL</sequence>
<accession>A0A0E9U1K4</accession>
<reference evidence="1" key="2">
    <citation type="journal article" date="2015" name="Fish Shellfish Immunol.">
        <title>Early steps in the European eel (Anguilla anguilla)-Vibrio vulnificus interaction in the gills: Role of the RtxA13 toxin.</title>
        <authorList>
            <person name="Callol A."/>
            <person name="Pajuelo D."/>
            <person name="Ebbesson L."/>
            <person name="Teles M."/>
            <person name="MacKenzie S."/>
            <person name="Amaro C."/>
        </authorList>
    </citation>
    <scope>NUCLEOTIDE SEQUENCE</scope>
</reference>